<dbReference type="Proteomes" id="UP001057481">
    <property type="component" value="Unassembled WGS sequence"/>
</dbReference>
<feature type="transmembrane region" description="Helical" evidence="1">
    <location>
        <begin position="102"/>
        <end position="127"/>
    </location>
</feature>
<evidence type="ECO:0000313" key="2">
    <source>
        <dbReference type="EMBL" id="MCM2437748.1"/>
    </source>
</evidence>
<dbReference type="Pfam" id="PF06912">
    <property type="entry name" value="DUF1275"/>
    <property type="match status" value="1"/>
</dbReference>
<feature type="transmembrane region" description="Helical" evidence="1">
    <location>
        <begin position="12"/>
        <end position="34"/>
    </location>
</feature>
<keyword evidence="1" id="KW-0472">Membrane</keyword>
<feature type="transmembrane region" description="Helical" evidence="1">
    <location>
        <begin position="202"/>
        <end position="219"/>
    </location>
</feature>
<comment type="caution">
    <text evidence="2">The sequence shown here is derived from an EMBL/GenBank/DDBJ whole genome shotgun (WGS) entry which is preliminary data.</text>
</comment>
<keyword evidence="3" id="KW-1185">Reference proteome</keyword>
<accession>A0ABT0VIT4</accession>
<dbReference type="InterPro" id="IPR010699">
    <property type="entry name" value="DUF1275"/>
</dbReference>
<dbReference type="RefSeq" id="WP_205143782.1">
    <property type="nucleotide sequence ID" value="NZ_JAFBDN010000010.1"/>
</dbReference>
<keyword evidence="1" id="KW-0812">Transmembrane</keyword>
<protein>
    <submittedName>
        <fullName evidence="2">DUF1275 domain-containing protein</fullName>
    </submittedName>
</protein>
<evidence type="ECO:0000313" key="3">
    <source>
        <dbReference type="Proteomes" id="UP001057481"/>
    </source>
</evidence>
<name>A0ABT0VIT4_9LACO</name>
<dbReference type="EMBL" id="JAGMVS010000067">
    <property type="protein sequence ID" value="MCM2437748.1"/>
    <property type="molecule type" value="Genomic_DNA"/>
</dbReference>
<proteinExistence type="predicted"/>
<feature type="transmembrane region" description="Helical" evidence="1">
    <location>
        <begin position="171"/>
        <end position="190"/>
    </location>
</feature>
<feature type="transmembrane region" description="Helical" evidence="1">
    <location>
        <begin position="62"/>
        <end position="81"/>
    </location>
</feature>
<keyword evidence="1" id="KW-1133">Transmembrane helix</keyword>
<dbReference type="PANTHER" id="PTHR37314:SF4">
    <property type="entry name" value="UPF0700 TRANSMEMBRANE PROTEIN YOAK"/>
    <property type="match status" value="1"/>
</dbReference>
<gene>
    <name evidence="2" type="ORF">KAK10_07475</name>
</gene>
<dbReference type="PANTHER" id="PTHR37314">
    <property type="entry name" value="SLR0142 PROTEIN"/>
    <property type="match status" value="1"/>
</dbReference>
<organism evidence="2 3">
    <name type="scientific">Periweissella beninensis</name>
    <dbReference type="NCBI Taxonomy" id="504936"/>
    <lineage>
        <taxon>Bacteria</taxon>
        <taxon>Bacillati</taxon>
        <taxon>Bacillota</taxon>
        <taxon>Bacilli</taxon>
        <taxon>Lactobacillales</taxon>
        <taxon>Lactobacillaceae</taxon>
        <taxon>Periweissella</taxon>
    </lineage>
</organism>
<evidence type="ECO:0000256" key="1">
    <source>
        <dbReference type="SAM" id="Phobius"/>
    </source>
</evidence>
<reference evidence="2" key="1">
    <citation type="submission" date="2021-04" db="EMBL/GenBank/DDBJ databases">
        <title>Taxonomic assessment of Weissella genus.</title>
        <authorList>
            <person name="Fanelli F."/>
            <person name="Chieffi D."/>
            <person name="Dell'Aquila A."/>
            <person name="Gyu-Sung C."/>
            <person name="Franz C.M.A.P."/>
            <person name="Fusco V."/>
        </authorList>
    </citation>
    <scope>NUCLEOTIDE SEQUENCE</scope>
    <source>
        <strain evidence="2">LMG 25373</strain>
    </source>
</reference>
<sequence>MPKTKGIHIHDTLRVAIILSMIGGYIDSLCYSLLGGHFASLQSGNLIMLGINLSNGNYRHGLSYLVPLGAFALGAGSNFFVRQKLAHNTPIIWQEWSVLFELIGMLIIAIFAPYLPTLLVIGGLAFFSALQADSFTVVHGTPYATLMSTGNVKTFGSNLIQYLVTRNHDKLVVTLRFFFILFAFFIGAYVAHFLGNILQLKALYGTCLLLLITCILLHFDLDANKNREQQPHIKTISSQNIINLN</sequence>